<gene>
    <name evidence="2" type="ORF">P5673_001672</name>
</gene>
<organism evidence="2 3">
    <name type="scientific">Acropora cervicornis</name>
    <name type="common">Staghorn coral</name>
    <dbReference type="NCBI Taxonomy" id="6130"/>
    <lineage>
        <taxon>Eukaryota</taxon>
        <taxon>Metazoa</taxon>
        <taxon>Cnidaria</taxon>
        <taxon>Anthozoa</taxon>
        <taxon>Hexacorallia</taxon>
        <taxon>Scleractinia</taxon>
        <taxon>Astrocoeniina</taxon>
        <taxon>Acroporidae</taxon>
        <taxon>Acropora</taxon>
    </lineage>
</organism>
<comment type="caution">
    <text evidence="2">The sequence shown here is derived from an EMBL/GenBank/DDBJ whole genome shotgun (WGS) entry which is preliminary data.</text>
</comment>
<feature type="compositionally biased region" description="Low complexity" evidence="1">
    <location>
        <begin position="28"/>
        <end position="37"/>
    </location>
</feature>
<protein>
    <submittedName>
        <fullName evidence="2">Uncharacterized protein</fullName>
    </submittedName>
</protein>
<evidence type="ECO:0000313" key="2">
    <source>
        <dbReference type="EMBL" id="KAK2572692.1"/>
    </source>
</evidence>
<proteinExistence type="predicted"/>
<dbReference type="AlphaFoldDB" id="A0AAD9R3X0"/>
<feature type="non-terminal residue" evidence="2">
    <location>
        <position position="1"/>
    </location>
</feature>
<dbReference type="EMBL" id="JARQWQ010000003">
    <property type="protein sequence ID" value="KAK2572692.1"/>
    <property type="molecule type" value="Genomic_DNA"/>
</dbReference>
<evidence type="ECO:0000313" key="3">
    <source>
        <dbReference type="Proteomes" id="UP001249851"/>
    </source>
</evidence>
<feature type="region of interest" description="Disordered" evidence="1">
    <location>
        <begin position="24"/>
        <end position="75"/>
    </location>
</feature>
<dbReference type="Proteomes" id="UP001249851">
    <property type="component" value="Unassembled WGS sequence"/>
</dbReference>
<reference evidence="2" key="2">
    <citation type="journal article" date="2023" name="Science">
        <title>Genomic signatures of disease resistance in endangered staghorn corals.</title>
        <authorList>
            <person name="Vollmer S.V."/>
            <person name="Selwyn J.D."/>
            <person name="Despard B.A."/>
            <person name="Roesel C.L."/>
        </authorList>
    </citation>
    <scope>NUCLEOTIDE SEQUENCE</scope>
    <source>
        <strain evidence="2">K2</strain>
    </source>
</reference>
<evidence type="ECO:0000256" key="1">
    <source>
        <dbReference type="SAM" id="MobiDB-lite"/>
    </source>
</evidence>
<reference evidence="2" key="1">
    <citation type="journal article" date="2023" name="G3 (Bethesda)">
        <title>Whole genome assembly and annotation of the endangered Caribbean coral Acropora cervicornis.</title>
        <authorList>
            <person name="Selwyn J.D."/>
            <person name="Vollmer S.V."/>
        </authorList>
    </citation>
    <scope>NUCLEOTIDE SEQUENCE</scope>
    <source>
        <strain evidence="2">K2</strain>
    </source>
</reference>
<name>A0AAD9R3X0_ACRCE</name>
<sequence>MMVFSSELVVNDGICKSAEDDVATVKDSSSPPTYTSTGGVAFQRPSELSPAYSEHSSYPVHASGQAIPGCHAPPSGVDEYQTLLNNPQQPSYLGTSGGLVVAGVHEHLDRGDVNSARIASAGAK</sequence>
<accession>A0AAD9R3X0</accession>
<keyword evidence="3" id="KW-1185">Reference proteome</keyword>